<dbReference type="GO" id="GO:0005886">
    <property type="term" value="C:plasma membrane"/>
    <property type="evidence" value="ECO:0007669"/>
    <property type="project" value="UniProtKB-SubCell"/>
</dbReference>
<keyword evidence="3 6" id="KW-0812">Transmembrane</keyword>
<dbReference type="STRING" id="1122938.SAMN05660772_01402"/>
<proteinExistence type="inferred from homology"/>
<evidence type="ECO:0000256" key="6">
    <source>
        <dbReference type="RuleBase" id="RU363032"/>
    </source>
</evidence>
<keyword evidence="4 6" id="KW-1133">Transmembrane helix</keyword>
<keyword evidence="2 6" id="KW-0813">Transport</keyword>
<dbReference type="SUPFAM" id="SSF161098">
    <property type="entry name" value="MetI-like"/>
    <property type="match status" value="1"/>
</dbReference>
<dbReference type="PANTHER" id="PTHR30177:SF4">
    <property type="entry name" value="OSMOPROTECTANT IMPORT PERMEASE PROTEIN OSMW"/>
    <property type="match status" value="1"/>
</dbReference>
<dbReference type="Proteomes" id="UP000192408">
    <property type="component" value="Unassembled WGS sequence"/>
</dbReference>
<dbReference type="InterPro" id="IPR051204">
    <property type="entry name" value="ABC_transp_perm/SBD"/>
</dbReference>
<evidence type="ECO:0000313" key="9">
    <source>
        <dbReference type="Proteomes" id="UP000192408"/>
    </source>
</evidence>
<dbReference type="InterPro" id="IPR035906">
    <property type="entry name" value="MetI-like_sf"/>
</dbReference>
<sequence>MLNILWERSDFFWRLTLEHLAISAFAIFASALIGITLGLWIAEKPKLAPFVLQSNNIIYTIPSISMFGLLLPFSGIGNLTAVIALTLYGLLPMIGATNTGIRQINPAIIEAADAMGSSRWQLLYKIKLPLALPSILTAFRTMVVMIISLAGVASFIGAGGLGVAIYRGITTNNTALSVAGSLLIMLLAFSADSLCAYLAKKSHWEK</sequence>
<dbReference type="AlphaFoldDB" id="A0A1W1V8L9"/>
<organism evidence="8 9">
    <name type="scientific">Pasteurella testudinis DSM 23072</name>
    <dbReference type="NCBI Taxonomy" id="1122938"/>
    <lineage>
        <taxon>Bacteria</taxon>
        <taxon>Pseudomonadati</taxon>
        <taxon>Pseudomonadota</taxon>
        <taxon>Gammaproteobacteria</taxon>
        <taxon>Pasteurellales</taxon>
        <taxon>Pasteurellaceae</taxon>
        <taxon>Pasteurella</taxon>
    </lineage>
</organism>
<dbReference type="Gene3D" id="1.10.3720.10">
    <property type="entry name" value="MetI-like"/>
    <property type="match status" value="1"/>
</dbReference>
<evidence type="ECO:0000313" key="8">
    <source>
        <dbReference type="EMBL" id="SMB89779.1"/>
    </source>
</evidence>
<dbReference type="PROSITE" id="PS50928">
    <property type="entry name" value="ABC_TM1"/>
    <property type="match status" value="1"/>
</dbReference>
<dbReference type="EMBL" id="FWWV01000067">
    <property type="protein sequence ID" value="SMB89779.1"/>
    <property type="molecule type" value="Genomic_DNA"/>
</dbReference>
<feature type="transmembrane region" description="Helical" evidence="6">
    <location>
        <begin position="79"/>
        <end position="96"/>
    </location>
</feature>
<gene>
    <name evidence="8" type="ORF">SAMN05660772_01402</name>
</gene>
<name>A0A1W1V8L9_9PAST</name>
<evidence type="ECO:0000259" key="7">
    <source>
        <dbReference type="PROSITE" id="PS50928"/>
    </source>
</evidence>
<comment type="similarity">
    <text evidence="6">Belongs to the binding-protein-dependent transport system permease family.</text>
</comment>
<comment type="subcellular location">
    <subcellularLocation>
        <location evidence="1 6">Cell membrane</location>
        <topology evidence="1 6">Multi-pass membrane protein</topology>
    </subcellularLocation>
</comment>
<dbReference type="GO" id="GO:0055085">
    <property type="term" value="P:transmembrane transport"/>
    <property type="evidence" value="ECO:0007669"/>
    <property type="project" value="InterPro"/>
</dbReference>
<dbReference type="FunFam" id="1.10.3720.10:FF:000001">
    <property type="entry name" value="Glycine betaine ABC transporter, permease"/>
    <property type="match status" value="1"/>
</dbReference>
<protein>
    <submittedName>
        <fullName evidence="8">Osmoprotectant transport system permease protein</fullName>
    </submittedName>
</protein>
<evidence type="ECO:0000256" key="1">
    <source>
        <dbReference type="ARBA" id="ARBA00004651"/>
    </source>
</evidence>
<feature type="transmembrane region" description="Helical" evidence="6">
    <location>
        <begin position="20"/>
        <end position="42"/>
    </location>
</feature>
<feature type="transmembrane region" description="Helical" evidence="6">
    <location>
        <begin position="178"/>
        <end position="199"/>
    </location>
</feature>
<evidence type="ECO:0000256" key="5">
    <source>
        <dbReference type="ARBA" id="ARBA00023136"/>
    </source>
</evidence>
<accession>A0A1W1V8L9</accession>
<dbReference type="Pfam" id="PF00528">
    <property type="entry name" value="BPD_transp_1"/>
    <property type="match status" value="1"/>
</dbReference>
<keyword evidence="5 6" id="KW-0472">Membrane</keyword>
<reference evidence="9" key="1">
    <citation type="submission" date="2017-04" db="EMBL/GenBank/DDBJ databases">
        <authorList>
            <person name="Varghese N."/>
            <person name="Submissions S."/>
        </authorList>
    </citation>
    <scope>NUCLEOTIDE SEQUENCE [LARGE SCALE GENOMIC DNA]</scope>
    <source>
        <strain evidence="9">DSM 23072</strain>
    </source>
</reference>
<evidence type="ECO:0000256" key="3">
    <source>
        <dbReference type="ARBA" id="ARBA00022692"/>
    </source>
</evidence>
<dbReference type="GO" id="GO:0031460">
    <property type="term" value="P:glycine betaine transport"/>
    <property type="evidence" value="ECO:0007669"/>
    <property type="project" value="TreeGrafter"/>
</dbReference>
<feature type="transmembrane region" description="Helical" evidence="6">
    <location>
        <begin position="142"/>
        <end position="166"/>
    </location>
</feature>
<evidence type="ECO:0000256" key="4">
    <source>
        <dbReference type="ARBA" id="ARBA00022989"/>
    </source>
</evidence>
<evidence type="ECO:0000256" key="2">
    <source>
        <dbReference type="ARBA" id="ARBA00022448"/>
    </source>
</evidence>
<keyword evidence="9" id="KW-1185">Reference proteome</keyword>
<dbReference type="RefSeq" id="WP_167370583.1">
    <property type="nucleotide sequence ID" value="NZ_FWWV01000067.1"/>
</dbReference>
<dbReference type="PANTHER" id="PTHR30177">
    <property type="entry name" value="GLYCINE BETAINE/L-PROLINE TRANSPORT SYSTEM PERMEASE PROTEIN PROW"/>
    <property type="match status" value="1"/>
</dbReference>
<dbReference type="InterPro" id="IPR000515">
    <property type="entry name" value="MetI-like"/>
</dbReference>
<dbReference type="CDD" id="cd06261">
    <property type="entry name" value="TM_PBP2"/>
    <property type="match status" value="1"/>
</dbReference>
<feature type="domain" description="ABC transmembrane type-1" evidence="7">
    <location>
        <begin position="16"/>
        <end position="195"/>
    </location>
</feature>